<dbReference type="SUPFAM" id="SSF55383">
    <property type="entry name" value="Copper amine oxidase, domain N"/>
    <property type="match status" value="1"/>
</dbReference>
<sequence length="668" mass="73893">MMELTLCKEGPRQRLRTAIVALTLVAMATGGVGLTASPAPVAAAEAALQDQLRLKAGSAKASLNGEALTIVKPYVKQGATMVPLSIFTRAFDASLKLDAGNVVTLASDRASIRMRIGQKQAVLNGKLATLPVAPELKNGTAMVPLEQAAEAFGATCKTDSDQTIVLSWKRLEPLAAASMQVGATAPRIGDSYYKWSMVLPQGWSHEAVSPTESEVVIGNESRSVIAHVAVTDWESNELAHLTSAFQGVATEKQLMEHLQTEVTYAGELEFLRTGKLDGAAYAQGVSNDGDTMYLVRIFSANGKRYVVRIFDDAAKRPKQLLQYESFLNTFRPSYAAGQSALTNVSTVKDGYRHMKLWGDGLSADLPVDWHQDYGAPRVLAGEGDWKSVEYYYGTAEEGMALDGLVKRQEAYLKKLYKPEYVKLVETKDISLADGTSAKLSVYKHRYNEKDWSLSMHLFAMEEGVQYIVSFYGQDDVADRTVGDRILASVRVDGKMKEKQGERAELPSGENWLVPWDKFAQRDGKPFGFTVQIPEWWLNDASYYVMEGYENNLDEGTIASYSLPNSNFFIYVEQAETAEEVLARWEEALLDDDMVRFVKKEKTTLQGKPAYLVDMTGRDVDIDAPYTTHMQIVANNGSVYTILYTVYDASMTPELMNSLKQATKSFTFK</sequence>
<dbReference type="InterPro" id="IPR036582">
    <property type="entry name" value="Mao_N_sf"/>
</dbReference>
<feature type="domain" description="Copper amine oxidase-like N-terminal" evidence="1">
    <location>
        <begin position="63"/>
        <end position="163"/>
    </location>
</feature>
<organism evidence="2 3">
    <name type="scientific">Paenibacillus apiarius</name>
    <dbReference type="NCBI Taxonomy" id="46240"/>
    <lineage>
        <taxon>Bacteria</taxon>
        <taxon>Bacillati</taxon>
        <taxon>Bacillota</taxon>
        <taxon>Bacilli</taxon>
        <taxon>Bacillales</taxon>
        <taxon>Paenibacillaceae</taxon>
        <taxon>Paenibacillus</taxon>
    </lineage>
</organism>
<keyword evidence="3" id="KW-1185">Reference proteome</keyword>
<protein>
    <submittedName>
        <fullName evidence="2">Copper amine oxidase N-terminal domain-containing protein</fullName>
    </submittedName>
</protein>
<dbReference type="RefSeq" id="WP_087434055.1">
    <property type="nucleotide sequence ID" value="NZ_JAMDLV010000017.1"/>
</dbReference>
<proteinExistence type="predicted"/>
<dbReference type="Pfam" id="PF07833">
    <property type="entry name" value="Cu_amine_oxidN1"/>
    <property type="match status" value="1"/>
</dbReference>
<dbReference type="Proteomes" id="UP001207626">
    <property type="component" value="Unassembled WGS sequence"/>
</dbReference>
<name>A0ABT4DSD7_9BACL</name>
<accession>A0ABT4DSD7</accession>
<reference evidence="2 3" key="1">
    <citation type="submission" date="2022-05" db="EMBL/GenBank/DDBJ databases">
        <title>Genome Sequencing of Bee-Associated Microbes.</title>
        <authorList>
            <person name="Dunlap C."/>
        </authorList>
    </citation>
    <scope>NUCLEOTIDE SEQUENCE [LARGE SCALE GENOMIC DNA]</scope>
    <source>
        <strain evidence="2 3">NRRL NRS-1438</strain>
    </source>
</reference>
<dbReference type="Gene3D" id="3.30.457.10">
    <property type="entry name" value="Copper amine oxidase-like, N-terminal domain"/>
    <property type="match status" value="1"/>
</dbReference>
<gene>
    <name evidence="2" type="ORF">M5X09_11245</name>
</gene>
<evidence type="ECO:0000313" key="3">
    <source>
        <dbReference type="Proteomes" id="UP001207626"/>
    </source>
</evidence>
<dbReference type="EMBL" id="JAMDLW010000014">
    <property type="protein sequence ID" value="MCY9520249.1"/>
    <property type="molecule type" value="Genomic_DNA"/>
</dbReference>
<evidence type="ECO:0000259" key="1">
    <source>
        <dbReference type="Pfam" id="PF07833"/>
    </source>
</evidence>
<dbReference type="InterPro" id="IPR012854">
    <property type="entry name" value="Cu_amine_oxidase-like_N"/>
</dbReference>
<comment type="caution">
    <text evidence="2">The sequence shown here is derived from an EMBL/GenBank/DDBJ whole genome shotgun (WGS) entry which is preliminary data.</text>
</comment>
<evidence type="ECO:0000313" key="2">
    <source>
        <dbReference type="EMBL" id="MCY9520249.1"/>
    </source>
</evidence>